<name>A0A0G0JI60_9BACT</name>
<dbReference type="Proteomes" id="UP000034849">
    <property type="component" value="Unassembled WGS sequence"/>
</dbReference>
<reference evidence="1 2" key="1">
    <citation type="journal article" date="2015" name="Nature">
        <title>rRNA introns, odd ribosomes, and small enigmatic genomes across a large radiation of phyla.</title>
        <authorList>
            <person name="Brown C.T."/>
            <person name="Hug L.A."/>
            <person name="Thomas B.C."/>
            <person name="Sharon I."/>
            <person name="Castelle C.J."/>
            <person name="Singh A."/>
            <person name="Wilkins M.J."/>
            <person name="Williams K.H."/>
            <person name="Banfield J.F."/>
        </authorList>
    </citation>
    <scope>NUCLEOTIDE SEQUENCE [LARGE SCALE GENOMIC DNA]</scope>
</reference>
<organism evidence="1 2">
    <name type="scientific">Candidatus Magasanikbacteria bacterium GW2011_GWC2_37_14</name>
    <dbReference type="NCBI Taxonomy" id="1619046"/>
    <lineage>
        <taxon>Bacteria</taxon>
        <taxon>Candidatus Magasanikiibacteriota</taxon>
    </lineage>
</organism>
<gene>
    <name evidence="1" type="ORF">US42_C0006G0043</name>
</gene>
<evidence type="ECO:0000313" key="1">
    <source>
        <dbReference type="EMBL" id="KKQ27736.1"/>
    </source>
</evidence>
<comment type="caution">
    <text evidence="1">The sequence shown here is derived from an EMBL/GenBank/DDBJ whole genome shotgun (WGS) entry which is preliminary data.</text>
</comment>
<dbReference type="EMBL" id="LBSX01000006">
    <property type="protein sequence ID" value="KKQ27736.1"/>
    <property type="molecule type" value="Genomic_DNA"/>
</dbReference>
<dbReference type="AlphaFoldDB" id="A0A0G0JI60"/>
<proteinExistence type="predicted"/>
<evidence type="ECO:0000313" key="2">
    <source>
        <dbReference type="Proteomes" id="UP000034849"/>
    </source>
</evidence>
<sequence>MNSRFLVGCAALVGLVTLIRGVTAYYNAVSASNSETVDSAPPVDVVDSQLDTTVEETDQIDQAVERVGEVLLPYQIGDDGCVTKPYHGAFISPPDNCKYSSNVLHYCCPCGYSIIYTEPWCFNMTTGEAWGDEQPVPFLEVEAENLKPEEFADEFGPPCHLCLHFVEYPGQTVTSTSQIVTCDQMLDLVDGFNAVVDHRR</sequence>
<accession>A0A0G0JI60</accession>
<protein>
    <submittedName>
        <fullName evidence="1">Uncharacterized protein</fullName>
    </submittedName>
</protein>